<evidence type="ECO:0000313" key="2">
    <source>
        <dbReference type="EMBL" id="HIT95340.1"/>
    </source>
</evidence>
<accession>A0A9D1H7Y6</accession>
<keyword evidence="2" id="KW-0808">Transferase</keyword>
<sequence length="301" mass="32850">MDLVIMAAGIGSRFGGGIKQLTPVGPSGEVILEYSVHDALEAGFDRVVFVTRKDLEKTFHEIVGDRIAKVCPTAYAFQELDDLPEGFTCPEGRTKPWGTGQAILCCRNIVKGPFAIINADDYYGKEAFKLMHDYLAQNGDSKGRYCMAGFILGNTLSDNGAVTRGVCQVDENGNLAGVNETHGIVKTENGAAVEKDGEMVPIDVGSHVSMNLWGLTPEFFEQLEKGFVEFLKNLKPGDVKSEYLLPSVIDGMIHSGAAEVKMLETHDKWFGVTYAEDKQTVVDAFAELHREGVYPETLFGV</sequence>
<organism evidence="2 3">
    <name type="scientific">Candidatus Faecivivens stercoripullorum</name>
    <dbReference type="NCBI Taxonomy" id="2840805"/>
    <lineage>
        <taxon>Bacteria</taxon>
        <taxon>Bacillati</taxon>
        <taxon>Bacillota</taxon>
        <taxon>Clostridia</taxon>
        <taxon>Eubacteriales</taxon>
        <taxon>Oscillospiraceae</taxon>
        <taxon>Oscillospiraceae incertae sedis</taxon>
        <taxon>Candidatus Faecivivens</taxon>
    </lineage>
</organism>
<dbReference type="SUPFAM" id="SSF53448">
    <property type="entry name" value="Nucleotide-diphospho-sugar transferases"/>
    <property type="match status" value="1"/>
</dbReference>
<name>A0A9D1H7Y6_9FIRM</name>
<dbReference type="Proteomes" id="UP000824160">
    <property type="component" value="Unassembled WGS sequence"/>
</dbReference>
<dbReference type="InterPro" id="IPR029044">
    <property type="entry name" value="Nucleotide-diphossugar_trans"/>
</dbReference>
<reference evidence="2" key="1">
    <citation type="submission" date="2020-10" db="EMBL/GenBank/DDBJ databases">
        <authorList>
            <person name="Gilroy R."/>
        </authorList>
    </citation>
    <scope>NUCLEOTIDE SEQUENCE</scope>
    <source>
        <strain evidence="2">ChiBcec7-5410</strain>
    </source>
</reference>
<proteinExistence type="predicted"/>
<dbReference type="Pfam" id="PF12804">
    <property type="entry name" value="NTP_transf_3"/>
    <property type="match status" value="1"/>
</dbReference>
<dbReference type="GO" id="GO:0016779">
    <property type="term" value="F:nucleotidyltransferase activity"/>
    <property type="evidence" value="ECO:0007669"/>
    <property type="project" value="UniProtKB-ARBA"/>
</dbReference>
<dbReference type="EMBL" id="DVLW01000251">
    <property type="protein sequence ID" value="HIT95340.1"/>
    <property type="molecule type" value="Genomic_DNA"/>
</dbReference>
<comment type="caution">
    <text evidence="2">The sequence shown here is derived from an EMBL/GenBank/DDBJ whole genome shotgun (WGS) entry which is preliminary data.</text>
</comment>
<reference evidence="2" key="2">
    <citation type="journal article" date="2021" name="PeerJ">
        <title>Extensive microbial diversity within the chicken gut microbiome revealed by metagenomics and culture.</title>
        <authorList>
            <person name="Gilroy R."/>
            <person name="Ravi A."/>
            <person name="Getino M."/>
            <person name="Pursley I."/>
            <person name="Horton D.L."/>
            <person name="Alikhan N.F."/>
            <person name="Baker D."/>
            <person name="Gharbi K."/>
            <person name="Hall N."/>
            <person name="Watson M."/>
            <person name="Adriaenssens E.M."/>
            <person name="Foster-Nyarko E."/>
            <person name="Jarju S."/>
            <person name="Secka A."/>
            <person name="Antonio M."/>
            <person name="Oren A."/>
            <person name="Chaudhuri R.R."/>
            <person name="La Ragione R."/>
            <person name="Hildebrand F."/>
            <person name="Pallen M.J."/>
        </authorList>
    </citation>
    <scope>NUCLEOTIDE SEQUENCE</scope>
    <source>
        <strain evidence="2">ChiBcec7-5410</strain>
    </source>
</reference>
<dbReference type="AlphaFoldDB" id="A0A9D1H7Y6"/>
<feature type="domain" description="MobA-like NTP transferase" evidence="1">
    <location>
        <begin position="4"/>
        <end position="57"/>
    </location>
</feature>
<dbReference type="Gene3D" id="3.90.550.10">
    <property type="entry name" value="Spore Coat Polysaccharide Biosynthesis Protein SpsA, Chain A"/>
    <property type="match status" value="1"/>
</dbReference>
<evidence type="ECO:0000313" key="3">
    <source>
        <dbReference type="Proteomes" id="UP000824160"/>
    </source>
</evidence>
<evidence type="ECO:0000259" key="1">
    <source>
        <dbReference type="Pfam" id="PF12804"/>
    </source>
</evidence>
<dbReference type="InterPro" id="IPR025877">
    <property type="entry name" value="MobA-like_NTP_Trfase"/>
</dbReference>
<gene>
    <name evidence="2" type="ORF">IAC43_09155</name>
</gene>
<protein>
    <submittedName>
        <fullName evidence="2">NTP transferase domain-containing protein</fullName>
    </submittedName>
</protein>